<dbReference type="GO" id="GO:0008654">
    <property type="term" value="P:phospholipid biosynthetic process"/>
    <property type="evidence" value="ECO:0007669"/>
    <property type="project" value="InterPro"/>
</dbReference>
<comment type="similarity">
    <text evidence="2">Belongs to the CDP-alcohol phosphatidyltransferase class-I family.</text>
</comment>
<evidence type="ECO:0000256" key="2">
    <source>
        <dbReference type="RuleBase" id="RU003750"/>
    </source>
</evidence>
<evidence type="ECO:0000256" key="1">
    <source>
        <dbReference type="ARBA" id="ARBA00022679"/>
    </source>
</evidence>
<keyword evidence="5" id="KW-1185">Reference proteome</keyword>
<dbReference type="OrthoDB" id="9796672at2"/>
<dbReference type="Proteomes" id="UP000191980">
    <property type="component" value="Unassembled WGS sequence"/>
</dbReference>
<sequence>MKLTHSSLFLTLPNLLTSVRFITAPLMLYLAWNGYGLPFMAVLAFAFLTDVLDGLAARLTGQVTQFGARLDTWADLATYLTIGFGTWWLWPEIVHREDHYLYAIIACYLIPAVSGMIKFGSYPSYHTWGVKIAAVSLGSSLYPLFLADIAWPLRFAVFIYVLAAIEEVAITLCLDKLQSNVGTIWHVLKK</sequence>
<dbReference type="Gene3D" id="1.20.120.1760">
    <property type="match status" value="1"/>
</dbReference>
<dbReference type="GO" id="GO:0016780">
    <property type="term" value="F:phosphotransferase activity, for other substituted phosphate groups"/>
    <property type="evidence" value="ECO:0007669"/>
    <property type="project" value="InterPro"/>
</dbReference>
<organism evidence="4 5">
    <name type="scientific">Methyloprofundus sedimenti</name>
    <dbReference type="NCBI Taxonomy" id="1420851"/>
    <lineage>
        <taxon>Bacteria</taxon>
        <taxon>Pseudomonadati</taxon>
        <taxon>Pseudomonadota</taxon>
        <taxon>Gammaproteobacteria</taxon>
        <taxon>Methylococcales</taxon>
        <taxon>Methylococcaceae</taxon>
        <taxon>Methyloprofundus</taxon>
    </lineage>
</organism>
<reference evidence="4 5" key="1">
    <citation type="submission" date="2015-12" db="EMBL/GenBank/DDBJ databases">
        <authorList>
            <person name="Shamseldin A."/>
            <person name="Moawad H."/>
            <person name="Abd El-Rahim W.M."/>
            <person name="Sadowsky M.J."/>
        </authorList>
    </citation>
    <scope>NUCLEOTIDE SEQUENCE [LARGE SCALE GENOMIC DNA]</scope>
    <source>
        <strain evidence="4 5">WF1</strain>
    </source>
</reference>
<dbReference type="RefSeq" id="WP_080523457.1">
    <property type="nucleotide sequence ID" value="NZ_LPUF01000002.1"/>
</dbReference>
<dbReference type="EMBL" id="LPUF01000002">
    <property type="protein sequence ID" value="OQK16078.1"/>
    <property type="molecule type" value="Genomic_DNA"/>
</dbReference>
<keyword evidence="3" id="KW-1133">Transmembrane helix</keyword>
<feature type="transmembrane region" description="Helical" evidence="3">
    <location>
        <begin position="157"/>
        <end position="174"/>
    </location>
</feature>
<comment type="caution">
    <text evidence="4">The sequence shown here is derived from an EMBL/GenBank/DDBJ whole genome shotgun (WGS) entry which is preliminary data.</text>
</comment>
<dbReference type="InterPro" id="IPR000462">
    <property type="entry name" value="CDP-OH_P_trans"/>
</dbReference>
<evidence type="ECO:0000313" key="5">
    <source>
        <dbReference type="Proteomes" id="UP000191980"/>
    </source>
</evidence>
<dbReference type="AlphaFoldDB" id="A0A1V8M3J5"/>
<feature type="transmembrane region" description="Helical" evidence="3">
    <location>
        <begin position="12"/>
        <end position="32"/>
    </location>
</feature>
<accession>A0A1V8M3J5</accession>
<dbReference type="Pfam" id="PF01066">
    <property type="entry name" value="CDP-OH_P_transf"/>
    <property type="match status" value="1"/>
</dbReference>
<feature type="transmembrane region" description="Helical" evidence="3">
    <location>
        <begin position="132"/>
        <end position="151"/>
    </location>
</feature>
<keyword evidence="1 2" id="KW-0808">Transferase</keyword>
<keyword evidence="3" id="KW-0472">Membrane</keyword>
<gene>
    <name evidence="4" type="ORF">AU255_13290</name>
</gene>
<feature type="transmembrane region" description="Helical" evidence="3">
    <location>
        <begin position="72"/>
        <end position="90"/>
    </location>
</feature>
<evidence type="ECO:0000256" key="3">
    <source>
        <dbReference type="SAM" id="Phobius"/>
    </source>
</evidence>
<dbReference type="STRING" id="1420851.AU255_13290"/>
<feature type="transmembrane region" description="Helical" evidence="3">
    <location>
        <begin position="102"/>
        <end position="120"/>
    </location>
</feature>
<name>A0A1V8M3J5_9GAMM</name>
<dbReference type="PROSITE" id="PS00379">
    <property type="entry name" value="CDP_ALCOHOL_P_TRANSF"/>
    <property type="match status" value="1"/>
</dbReference>
<dbReference type="GO" id="GO:0016020">
    <property type="term" value="C:membrane"/>
    <property type="evidence" value="ECO:0007669"/>
    <property type="project" value="InterPro"/>
</dbReference>
<evidence type="ECO:0000313" key="4">
    <source>
        <dbReference type="EMBL" id="OQK16078.1"/>
    </source>
</evidence>
<dbReference type="InterPro" id="IPR048254">
    <property type="entry name" value="CDP_ALCOHOL_P_TRANSF_CS"/>
</dbReference>
<feature type="transmembrane region" description="Helical" evidence="3">
    <location>
        <begin position="38"/>
        <end position="60"/>
    </location>
</feature>
<dbReference type="InterPro" id="IPR043130">
    <property type="entry name" value="CDP-OH_PTrfase_TM_dom"/>
</dbReference>
<protein>
    <submittedName>
        <fullName evidence="4">CDP-alcohol phosphatidyltransferase</fullName>
    </submittedName>
</protein>
<keyword evidence="3" id="KW-0812">Transmembrane</keyword>
<proteinExistence type="inferred from homology"/>